<evidence type="ECO:0000256" key="1">
    <source>
        <dbReference type="SAM" id="MobiDB-lite"/>
    </source>
</evidence>
<protein>
    <submittedName>
        <fullName evidence="2">Uncharacterized protein</fullName>
    </submittedName>
</protein>
<feature type="region of interest" description="Disordered" evidence="1">
    <location>
        <begin position="1"/>
        <end position="78"/>
    </location>
</feature>
<accession>A0A8X6H0N2</accession>
<name>A0A8X6H0N2_TRICU</name>
<reference evidence="2" key="1">
    <citation type="submission" date="2020-07" db="EMBL/GenBank/DDBJ databases">
        <title>Multicomponent nature underlies the extraordinary mechanical properties of spider dragline silk.</title>
        <authorList>
            <person name="Kono N."/>
            <person name="Nakamura H."/>
            <person name="Mori M."/>
            <person name="Yoshida Y."/>
            <person name="Ohtoshi R."/>
            <person name="Malay A.D."/>
            <person name="Moran D.A.P."/>
            <person name="Tomita M."/>
            <person name="Numata K."/>
            <person name="Arakawa K."/>
        </authorList>
    </citation>
    <scope>NUCLEOTIDE SEQUENCE</scope>
</reference>
<dbReference type="AlphaFoldDB" id="A0A8X6H0N2"/>
<gene>
    <name evidence="2" type="ORF">TNCT_374631</name>
</gene>
<evidence type="ECO:0000313" key="3">
    <source>
        <dbReference type="Proteomes" id="UP000887116"/>
    </source>
</evidence>
<dbReference type="Proteomes" id="UP000887116">
    <property type="component" value="Unassembled WGS sequence"/>
</dbReference>
<dbReference type="EMBL" id="BMAO01017316">
    <property type="protein sequence ID" value="GFR14803.1"/>
    <property type="molecule type" value="Genomic_DNA"/>
</dbReference>
<comment type="caution">
    <text evidence="2">The sequence shown here is derived from an EMBL/GenBank/DDBJ whole genome shotgun (WGS) entry which is preliminary data.</text>
</comment>
<organism evidence="2 3">
    <name type="scientific">Trichonephila clavata</name>
    <name type="common">Joro spider</name>
    <name type="synonym">Nephila clavata</name>
    <dbReference type="NCBI Taxonomy" id="2740835"/>
    <lineage>
        <taxon>Eukaryota</taxon>
        <taxon>Metazoa</taxon>
        <taxon>Ecdysozoa</taxon>
        <taxon>Arthropoda</taxon>
        <taxon>Chelicerata</taxon>
        <taxon>Arachnida</taxon>
        <taxon>Araneae</taxon>
        <taxon>Araneomorphae</taxon>
        <taxon>Entelegynae</taxon>
        <taxon>Araneoidea</taxon>
        <taxon>Nephilidae</taxon>
        <taxon>Trichonephila</taxon>
    </lineage>
</organism>
<evidence type="ECO:0000313" key="2">
    <source>
        <dbReference type="EMBL" id="GFR14803.1"/>
    </source>
</evidence>
<keyword evidence="3" id="KW-1185">Reference proteome</keyword>
<proteinExistence type="predicted"/>
<sequence>MRPRGGRSREGLTSKGESSTAGSRRKQGEKSVKTSPYPLKSRAGSRRRQGEDAATTSKERRARLYNLRRRADSRRSGFSSPVERVFVMEQFARRISQRSPRVEVISIDSTWSF</sequence>